<dbReference type="Proteomes" id="UP001139414">
    <property type="component" value="Unassembled WGS sequence"/>
</dbReference>
<dbReference type="AlphaFoldDB" id="A0A9X1LJV7"/>
<comment type="caution">
    <text evidence="2">The sequence shown here is derived from an EMBL/GenBank/DDBJ whole genome shotgun (WGS) entry which is preliminary data.</text>
</comment>
<accession>A0A9X1LJV7</accession>
<dbReference type="InterPro" id="IPR051531">
    <property type="entry name" value="N-acetyltransferase"/>
</dbReference>
<dbReference type="PANTHER" id="PTHR43792:SF1">
    <property type="entry name" value="N-ACETYLTRANSFERASE DOMAIN-CONTAINING PROTEIN"/>
    <property type="match status" value="1"/>
</dbReference>
<name>A0A9X1LJV7_9FLAO</name>
<dbReference type="RefSeq" id="WP_229340970.1">
    <property type="nucleotide sequence ID" value="NZ_JAJBZG010000005.1"/>
</dbReference>
<evidence type="ECO:0000313" key="3">
    <source>
        <dbReference type="Proteomes" id="UP001139414"/>
    </source>
</evidence>
<dbReference type="SUPFAM" id="SSF55729">
    <property type="entry name" value="Acyl-CoA N-acyltransferases (Nat)"/>
    <property type="match status" value="1"/>
</dbReference>
<dbReference type="InterPro" id="IPR016181">
    <property type="entry name" value="Acyl_CoA_acyltransferase"/>
</dbReference>
<keyword evidence="3" id="KW-1185">Reference proteome</keyword>
<gene>
    <name evidence="2" type="ORF">LGQ90_10715</name>
</gene>
<evidence type="ECO:0000313" key="2">
    <source>
        <dbReference type="EMBL" id="MCB7481733.1"/>
    </source>
</evidence>
<dbReference type="InterPro" id="IPR000182">
    <property type="entry name" value="GNAT_dom"/>
</dbReference>
<dbReference type="Gene3D" id="3.40.630.30">
    <property type="match status" value="1"/>
</dbReference>
<protein>
    <submittedName>
        <fullName evidence="2">GNAT family N-acetyltransferase</fullName>
    </submittedName>
</protein>
<dbReference type="PANTHER" id="PTHR43792">
    <property type="entry name" value="GNAT FAMILY, PUTATIVE (AFU_ORTHOLOGUE AFUA_3G00765)-RELATED-RELATED"/>
    <property type="match status" value="1"/>
</dbReference>
<evidence type="ECO:0000259" key="1">
    <source>
        <dbReference type="PROSITE" id="PS51186"/>
    </source>
</evidence>
<dbReference type="Pfam" id="PF13302">
    <property type="entry name" value="Acetyltransf_3"/>
    <property type="match status" value="1"/>
</dbReference>
<sequence>MQIGNYKTFETERLLIRPTALEDANFIFKLLNSPKWLQFIGDRKIKSIKDAENYISTRMHPQLQKMGFSNYTILRKSDFTKIGTCGLYKREGLKDVDLGFAFLPEFEKMGYAFEATSELKKAAKKEFGISRLCAITLEENTGSRKLLGRLGFNFREKTHLPGDPTELMLFYIEL</sequence>
<organism evidence="2 3">
    <name type="scientific">Christiangramia sediminis</name>
    <dbReference type="NCBI Taxonomy" id="2881336"/>
    <lineage>
        <taxon>Bacteria</taxon>
        <taxon>Pseudomonadati</taxon>
        <taxon>Bacteroidota</taxon>
        <taxon>Flavobacteriia</taxon>
        <taxon>Flavobacteriales</taxon>
        <taxon>Flavobacteriaceae</taxon>
        <taxon>Christiangramia</taxon>
    </lineage>
</organism>
<reference evidence="2" key="1">
    <citation type="submission" date="2021-10" db="EMBL/GenBank/DDBJ databases">
        <title>Gramella sp. ASW11-100T, isolated from marine sediment.</title>
        <authorList>
            <person name="Xia C."/>
        </authorList>
    </citation>
    <scope>NUCLEOTIDE SEQUENCE</scope>
    <source>
        <strain evidence="2">ASW11-100</strain>
    </source>
</reference>
<feature type="domain" description="N-acetyltransferase" evidence="1">
    <location>
        <begin position="14"/>
        <end position="173"/>
    </location>
</feature>
<dbReference type="EMBL" id="JAJBZG010000005">
    <property type="protein sequence ID" value="MCB7481733.1"/>
    <property type="molecule type" value="Genomic_DNA"/>
</dbReference>
<dbReference type="GO" id="GO:0016747">
    <property type="term" value="F:acyltransferase activity, transferring groups other than amino-acyl groups"/>
    <property type="evidence" value="ECO:0007669"/>
    <property type="project" value="InterPro"/>
</dbReference>
<dbReference type="PROSITE" id="PS51186">
    <property type="entry name" value="GNAT"/>
    <property type="match status" value="1"/>
</dbReference>
<proteinExistence type="predicted"/>